<protein>
    <submittedName>
        <fullName evidence="6">TetR family transcriptional regulator</fullName>
    </submittedName>
</protein>
<dbReference type="InterPro" id="IPR050109">
    <property type="entry name" value="HTH-type_TetR-like_transc_reg"/>
</dbReference>
<proteinExistence type="predicted"/>
<dbReference type="SUPFAM" id="SSF46689">
    <property type="entry name" value="Homeodomain-like"/>
    <property type="match status" value="1"/>
</dbReference>
<dbReference type="Gene3D" id="1.10.10.60">
    <property type="entry name" value="Homeodomain-like"/>
    <property type="match status" value="1"/>
</dbReference>
<dbReference type="PANTHER" id="PTHR30055">
    <property type="entry name" value="HTH-TYPE TRANSCRIPTIONAL REGULATOR RUTR"/>
    <property type="match status" value="1"/>
</dbReference>
<keyword evidence="7" id="KW-1185">Reference proteome</keyword>
<comment type="caution">
    <text evidence="6">The sequence shown here is derived from an EMBL/GenBank/DDBJ whole genome shotgun (WGS) entry which is preliminary data.</text>
</comment>
<dbReference type="Gene3D" id="1.10.357.10">
    <property type="entry name" value="Tetracycline Repressor, domain 2"/>
    <property type="match status" value="1"/>
</dbReference>
<evidence type="ECO:0000259" key="5">
    <source>
        <dbReference type="PROSITE" id="PS50977"/>
    </source>
</evidence>
<dbReference type="PANTHER" id="PTHR30055:SF234">
    <property type="entry name" value="HTH-TYPE TRANSCRIPTIONAL REGULATOR BETI"/>
    <property type="match status" value="1"/>
</dbReference>
<accession>A0A2T0SI61</accession>
<dbReference type="RefSeq" id="WP_106124453.1">
    <property type="nucleotide sequence ID" value="NZ_PVZG01000001.1"/>
</dbReference>
<dbReference type="InterPro" id="IPR009057">
    <property type="entry name" value="Homeodomain-like_sf"/>
</dbReference>
<dbReference type="SUPFAM" id="SSF48498">
    <property type="entry name" value="Tetracyclin repressor-like, C-terminal domain"/>
    <property type="match status" value="1"/>
</dbReference>
<dbReference type="AlphaFoldDB" id="A0A2T0SI61"/>
<evidence type="ECO:0000313" key="6">
    <source>
        <dbReference type="EMBL" id="PRY33106.1"/>
    </source>
</evidence>
<dbReference type="InterPro" id="IPR041490">
    <property type="entry name" value="KstR2_TetR_C"/>
</dbReference>
<dbReference type="InterPro" id="IPR001647">
    <property type="entry name" value="HTH_TetR"/>
</dbReference>
<reference evidence="6 7" key="1">
    <citation type="submission" date="2018-03" db="EMBL/GenBank/DDBJ databases">
        <title>Genomic Encyclopedia of Archaeal and Bacterial Type Strains, Phase II (KMG-II): from individual species to whole genera.</title>
        <authorList>
            <person name="Goeker M."/>
        </authorList>
    </citation>
    <scope>NUCLEOTIDE SEQUENCE [LARGE SCALE GENOMIC DNA]</scope>
    <source>
        <strain evidence="6 7">DSM 45348</strain>
    </source>
</reference>
<organism evidence="6 7">
    <name type="scientific">Pseudosporangium ferrugineum</name>
    <dbReference type="NCBI Taxonomy" id="439699"/>
    <lineage>
        <taxon>Bacteria</taxon>
        <taxon>Bacillati</taxon>
        <taxon>Actinomycetota</taxon>
        <taxon>Actinomycetes</taxon>
        <taxon>Micromonosporales</taxon>
        <taxon>Micromonosporaceae</taxon>
        <taxon>Pseudosporangium</taxon>
    </lineage>
</organism>
<dbReference type="Pfam" id="PF17932">
    <property type="entry name" value="TetR_C_24"/>
    <property type="match status" value="1"/>
</dbReference>
<dbReference type="OrthoDB" id="3190535at2"/>
<keyword evidence="1" id="KW-0805">Transcription regulation</keyword>
<dbReference type="GO" id="GO:0000976">
    <property type="term" value="F:transcription cis-regulatory region binding"/>
    <property type="evidence" value="ECO:0007669"/>
    <property type="project" value="TreeGrafter"/>
</dbReference>
<evidence type="ECO:0000256" key="3">
    <source>
        <dbReference type="ARBA" id="ARBA00023163"/>
    </source>
</evidence>
<feature type="domain" description="HTH tetR-type" evidence="5">
    <location>
        <begin position="23"/>
        <end position="83"/>
    </location>
</feature>
<dbReference type="PROSITE" id="PS50977">
    <property type="entry name" value="HTH_TETR_2"/>
    <property type="match status" value="1"/>
</dbReference>
<gene>
    <name evidence="6" type="ORF">CLV70_101267</name>
</gene>
<name>A0A2T0SI61_9ACTN</name>
<dbReference type="Pfam" id="PF00440">
    <property type="entry name" value="TetR_N"/>
    <property type="match status" value="1"/>
</dbReference>
<dbReference type="GO" id="GO:0003700">
    <property type="term" value="F:DNA-binding transcription factor activity"/>
    <property type="evidence" value="ECO:0007669"/>
    <property type="project" value="TreeGrafter"/>
</dbReference>
<dbReference type="EMBL" id="PVZG01000001">
    <property type="protein sequence ID" value="PRY33106.1"/>
    <property type="molecule type" value="Genomic_DNA"/>
</dbReference>
<dbReference type="PRINTS" id="PR00455">
    <property type="entry name" value="HTHTETR"/>
</dbReference>
<keyword evidence="3" id="KW-0804">Transcription</keyword>
<dbReference type="InterPro" id="IPR036271">
    <property type="entry name" value="Tet_transcr_reg_TetR-rel_C_sf"/>
</dbReference>
<evidence type="ECO:0000256" key="4">
    <source>
        <dbReference type="PROSITE-ProRule" id="PRU00335"/>
    </source>
</evidence>
<feature type="DNA-binding region" description="H-T-H motif" evidence="4">
    <location>
        <begin position="46"/>
        <end position="65"/>
    </location>
</feature>
<dbReference type="Proteomes" id="UP000239209">
    <property type="component" value="Unassembled WGS sequence"/>
</dbReference>
<sequence length="210" mass="23334">MTAEEVERLLDAHGARSRRGRPGHDLEAVLTAAVQLFNERGYDATSMDDLARRLGITKSSVYHHVRSKQELLRLAVNHALDGLDEAMARVQRMHGASALDRLESLIRLSVLVLAQRLPYVTLLLRVRGNTDVETEALFRRRLFDHQVTTLVRLAQSEGAVRADVDPATAARLLFGMVNSLIEWYSPERGGAEDLAATVTALAFDGLRTRP</sequence>
<evidence type="ECO:0000313" key="7">
    <source>
        <dbReference type="Proteomes" id="UP000239209"/>
    </source>
</evidence>
<evidence type="ECO:0000256" key="1">
    <source>
        <dbReference type="ARBA" id="ARBA00023015"/>
    </source>
</evidence>
<evidence type="ECO:0000256" key="2">
    <source>
        <dbReference type="ARBA" id="ARBA00023125"/>
    </source>
</evidence>
<keyword evidence="2 4" id="KW-0238">DNA-binding</keyword>